<reference evidence="2 3" key="1">
    <citation type="submission" date="2016-10" db="EMBL/GenBank/DDBJ databases">
        <authorList>
            <person name="de Groot N.N."/>
        </authorList>
    </citation>
    <scope>NUCLEOTIDE SEQUENCE [LARGE SCALE GENOMIC DNA]</scope>
    <source>
        <strain evidence="2 3">DSM 3756</strain>
    </source>
</reference>
<proteinExistence type="predicted"/>
<accession>A0A1H2ZW06</accession>
<dbReference type="AlphaFoldDB" id="A0A1H2ZW06"/>
<feature type="coiled-coil region" evidence="1">
    <location>
        <begin position="224"/>
        <end position="306"/>
    </location>
</feature>
<protein>
    <submittedName>
        <fullName evidence="2">Uncharacterized protein</fullName>
    </submittedName>
</protein>
<sequence>MTDATLPVTQSRLTAFAREYLQTIGASVHEDGPRWHVNLPDYVDVEFSDGSEFEVVLETDSSEQGGQDEFVLAPESEFAQQLLDEAISISPVGRLSVTDELSGGEYQYPDWVVESDLQVVDASFMPYYDREAVFAVVQIGVETVSEYQTQFLEAVSIDASSQEELTGMAETVLQSFYDPKNEPGDSGWEDNSTESIGTEVFEAAVSECQQTALDNVREAIADIRESASRAADAEFDEYRQLQNQQLSDLRDEIDSVTTRLQNVADDVDTAPSHEDRIDALQKREELQAKQEELEKKRADILESKQHGFEDKRREIYQRHHLEVQTKPVATTLVSYERGEIELRLADCGRNETMRAPYAAGAGYTDTVNCPSCQAKLSPDNPVKMGVTGLRCRKCL</sequence>
<dbReference type="Proteomes" id="UP000182573">
    <property type="component" value="Unassembled WGS sequence"/>
</dbReference>
<evidence type="ECO:0000313" key="2">
    <source>
        <dbReference type="EMBL" id="SDX21603.1"/>
    </source>
</evidence>
<organism evidence="2 3">
    <name type="scientific">Haloarcula vallismortis</name>
    <name type="common">Halobacterium vallismortis</name>
    <dbReference type="NCBI Taxonomy" id="28442"/>
    <lineage>
        <taxon>Archaea</taxon>
        <taxon>Methanobacteriati</taxon>
        <taxon>Methanobacteriota</taxon>
        <taxon>Stenosarchaea group</taxon>
        <taxon>Halobacteria</taxon>
        <taxon>Halobacteriales</taxon>
        <taxon>Haloarculaceae</taxon>
        <taxon>Haloarcula</taxon>
    </lineage>
</organism>
<dbReference type="STRING" id="28442.SAMN05443574_11916"/>
<gene>
    <name evidence="2" type="ORF">SAMN05443574_11916</name>
</gene>
<evidence type="ECO:0000313" key="3">
    <source>
        <dbReference type="Proteomes" id="UP000182573"/>
    </source>
</evidence>
<dbReference type="RefSeq" id="WP_004516392.1">
    <property type="nucleotide sequence ID" value="NZ_FNOF01000019.1"/>
</dbReference>
<keyword evidence="1" id="KW-0175">Coiled coil</keyword>
<dbReference type="EMBL" id="FNOF01000019">
    <property type="protein sequence ID" value="SDX21603.1"/>
    <property type="molecule type" value="Genomic_DNA"/>
</dbReference>
<name>A0A1H2ZW06_HALVA</name>
<evidence type="ECO:0000256" key="1">
    <source>
        <dbReference type="SAM" id="Coils"/>
    </source>
</evidence>